<proteinExistence type="predicted"/>
<dbReference type="AlphaFoldDB" id="A0A6B8M2R9"/>
<dbReference type="InterPro" id="IPR050266">
    <property type="entry name" value="AB_hydrolase_sf"/>
</dbReference>
<reference evidence="2 3" key="1">
    <citation type="submission" date="2019-09" db="EMBL/GenBank/DDBJ databases">
        <title>Isolation and complete genome sequencing of Methylocystis species.</title>
        <authorList>
            <person name="Rumah B.L."/>
            <person name="Stead C.E."/>
            <person name="Stevens B.C."/>
            <person name="Minton N.P."/>
            <person name="Grosse-Honebrink A."/>
            <person name="Zhang Y."/>
        </authorList>
    </citation>
    <scope>NUCLEOTIDE SEQUENCE [LARGE SCALE GENOMIC DNA]</scope>
    <source>
        <strain evidence="2 3">BRCS2</strain>
    </source>
</reference>
<dbReference type="GO" id="GO:0047372">
    <property type="term" value="F:monoacylglycerol lipase activity"/>
    <property type="evidence" value="ECO:0007669"/>
    <property type="project" value="TreeGrafter"/>
</dbReference>
<evidence type="ECO:0000313" key="2">
    <source>
        <dbReference type="EMBL" id="QGM97181.1"/>
    </source>
</evidence>
<dbReference type="Pfam" id="PF00561">
    <property type="entry name" value="Abhydrolase_1"/>
    <property type="match status" value="1"/>
</dbReference>
<evidence type="ECO:0000313" key="3">
    <source>
        <dbReference type="Proteomes" id="UP000422569"/>
    </source>
</evidence>
<dbReference type="SUPFAM" id="SSF53474">
    <property type="entry name" value="alpha/beta-Hydrolases"/>
    <property type="match status" value="1"/>
</dbReference>
<dbReference type="GO" id="GO:0016020">
    <property type="term" value="C:membrane"/>
    <property type="evidence" value="ECO:0007669"/>
    <property type="project" value="TreeGrafter"/>
</dbReference>
<dbReference type="RefSeq" id="WP_016920120.1">
    <property type="nucleotide sequence ID" value="NZ_CP044331.1"/>
</dbReference>
<organism evidence="2 3">
    <name type="scientific">Methylocystis parvus</name>
    <dbReference type="NCBI Taxonomy" id="134"/>
    <lineage>
        <taxon>Bacteria</taxon>
        <taxon>Pseudomonadati</taxon>
        <taxon>Pseudomonadota</taxon>
        <taxon>Alphaproteobacteria</taxon>
        <taxon>Hyphomicrobiales</taxon>
        <taxon>Methylocystaceae</taxon>
        <taxon>Methylocystis</taxon>
    </lineage>
</organism>
<protein>
    <submittedName>
        <fullName evidence="2">Alpha/beta hydrolase</fullName>
    </submittedName>
</protein>
<name>A0A6B8M2R9_9HYPH</name>
<dbReference type="PANTHER" id="PTHR43798">
    <property type="entry name" value="MONOACYLGLYCEROL LIPASE"/>
    <property type="match status" value="1"/>
</dbReference>
<dbReference type="InterPro" id="IPR029058">
    <property type="entry name" value="AB_hydrolase_fold"/>
</dbReference>
<dbReference type="PANTHER" id="PTHR43798:SF33">
    <property type="entry name" value="HYDROLASE, PUTATIVE (AFU_ORTHOLOGUE AFUA_2G14860)-RELATED"/>
    <property type="match status" value="1"/>
</dbReference>
<dbReference type="InterPro" id="IPR000073">
    <property type="entry name" value="AB_hydrolase_1"/>
</dbReference>
<gene>
    <name evidence="2" type="ORF">F7D14_06610</name>
</gene>
<dbReference type="PRINTS" id="PR00111">
    <property type="entry name" value="ABHYDROLASE"/>
</dbReference>
<dbReference type="EMBL" id="CP044331">
    <property type="protein sequence ID" value="QGM97181.1"/>
    <property type="molecule type" value="Genomic_DNA"/>
</dbReference>
<evidence type="ECO:0000259" key="1">
    <source>
        <dbReference type="Pfam" id="PF00561"/>
    </source>
</evidence>
<dbReference type="GO" id="GO:0046464">
    <property type="term" value="P:acylglycerol catabolic process"/>
    <property type="evidence" value="ECO:0007669"/>
    <property type="project" value="TreeGrafter"/>
</dbReference>
<keyword evidence="2" id="KW-0378">Hydrolase</keyword>
<accession>A0A6B8M2R9</accession>
<dbReference type="KEGG" id="mpar:F7D14_06610"/>
<keyword evidence="3" id="KW-1185">Reference proteome</keyword>
<dbReference type="Gene3D" id="3.40.50.1820">
    <property type="entry name" value="alpha/beta hydrolase"/>
    <property type="match status" value="1"/>
</dbReference>
<dbReference type="Proteomes" id="UP000422569">
    <property type="component" value="Chromosome"/>
</dbReference>
<sequence length="295" mass="31953">MSESADLFPGFASHWIDAPAGKIFARSHGAGPAVLLLHGFGQTHVAWRKVAPKLAERFTVVVMDLRGYGWSAAPESEKGEAYAKREMAGDVVRVMEALGHVQFALVGHDRGARVGFRLALDHPGRLTRLALINIAPVDDNFGASDLWRVGRARFLSMDAPQPEELVALDPADFLNDALKDSSKDKSLDVFGPQALAAYHAAFNDPTRIHAFCEDYRAGATIDKEALAADKAADKKLLVPTLILYGETTFPSLGGALRGAWKEWGDDVTSVAIDSGLYAMEEAPEATLRALDPFLR</sequence>
<feature type="domain" description="AB hydrolase-1" evidence="1">
    <location>
        <begin position="32"/>
        <end position="246"/>
    </location>
</feature>